<dbReference type="InterPro" id="IPR006862">
    <property type="entry name" value="Thio_Ohase/aa_AcTrfase"/>
</dbReference>
<feature type="active site" description="Charge relay system" evidence="2">
    <location>
        <position position="375"/>
    </location>
</feature>
<feature type="domain" description="Acyl-CoA thioester hydrolase/bile acid-CoA amino acid N-acetyltransferase" evidence="3">
    <location>
        <begin position="43"/>
        <end position="161"/>
    </location>
</feature>
<evidence type="ECO:0000313" key="6">
    <source>
        <dbReference type="Proteomes" id="UP000569914"/>
    </source>
</evidence>
<dbReference type="SUPFAM" id="SSF53474">
    <property type="entry name" value="alpha/beta-Hydrolases"/>
    <property type="match status" value="1"/>
</dbReference>
<dbReference type="EMBL" id="JACCBU010000001">
    <property type="protein sequence ID" value="NYE69803.1"/>
    <property type="molecule type" value="Genomic_DNA"/>
</dbReference>
<dbReference type="InterPro" id="IPR042490">
    <property type="entry name" value="Thio_Ohase/BAAT_N"/>
</dbReference>
<evidence type="ECO:0000313" key="5">
    <source>
        <dbReference type="EMBL" id="NYE69803.1"/>
    </source>
</evidence>
<keyword evidence="6" id="KW-1185">Reference proteome</keyword>
<dbReference type="Pfam" id="PF08840">
    <property type="entry name" value="BAAT_C"/>
    <property type="match status" value="1"/>
</dbReference>
<dbReference type="PANTHER" id="PTHR10824:SF17">
    <property type="entry name" value="ACYL-COENZYME A THIOESTERASE 6"/>
    <property type="match status" value="1"/>
</dbReference>
<dbReference type="AlphaFoldDB" id="A0A7Y9I468"/>
<feature type="active site" description="Charge relay system" evidence="2">
    <location>
        <position position="341"/>
    </location>
</feature>
<dbReference type="PANTHER" id="PTHR10824">
    <property type="entry name" value="ACYL-COENZYME A THIOESTERASE-RELATED"/>
    <property type="match status" value="1"/>
</dbReference>
<dbReference type="PROSITE" id="PS51257">
    <property type="entry name" value="PROKAR_LIPOPROTEIN"/>
    <property type="match status" value="1"/>
</dbReference>
<dbReference type="PIRSF" id="PIRSF016521">
    <property type="entry name" value="Acyl-CoA_hydro"/>
    <property type="match status" value="1"/>
</dbReference>
<evidence type="ECO:0000259" key="3">
    <source>
        <dbReference type="Pfam" id="PF04775"/>
    </source>
</evidence>
<feature type="active site" description="Charge relay system" evidence="2">
    <location>
        <position position="259"/>
    </location>
</feature>
<sequence length="418" mass="44216">MSPGPWRLIAIMIGAALLALGSIGCTAPTDPVIDVDPAAARADQPVAIRVTGLRAGGEVRLAVRSTDADRLTWESSATYTADRDGIVDPAGQAPTAGTYTDLDPMGLLWSLQPVPASTEPVRYAWPAGPATFTITATVDGRPGVTRDVTRTLYSGGRERQTLELDRDGFIGSYRPAAESAERRPAVLLIGGAEGGLRTTVVGDALAERGLATLSVAYFGLPGLPDTLTEIPLETFEPALRWLRRQPGVDPDRIWTMGVSRGSEPAQLLAVQHPDLVHGVLATVPSGIVVCGFPDCDRSAWTLGSKPLPYAPPGNPEPAEQAAIIPVGRIAGPVLAVCGGADRLWPSCRHAESIMGRLDRAGHTEHRLWSYPEAGHGLGGLLPYTPAVPSDDSRGTSPAANQRAEAEVWPQVIDYLLRH</sequence>
<dbReference type="GO" id="GO:0006637">
    <property type="term" value="P:acyl-CoA metabolic process"/>
    <property type="evidence" value="ECO:0007669"/>
    <property type="project" value="InterPro"/>
</dbReference>
<evidence type="ECO:0000256" key="2">
    <source>
        <dbReference type="PIRSR" id="PIRSR016521-1"/>
    </source>
</evidence>
<dbReference type="InterPro" id="IPR029058">
    <property type="entry name" value="AB_hydrolase_fold"/>
</dbReference>
<evidence type="ECO:0000256" key="1">
    <source>
        <dbReference type="ARBA" id="ARBA00006538"/>
    </source>
</evidence>
<dbReference type="Gene3D" id="3.40.50.1820">
    <property type="entry name" value="alpha/beta hydrolase"/>
    <property type="match status" value="1"/>
</dbReference>
<evidence type="ECO:0000259" key="4">
    <source>
        <dbReference type="Pfam" id="PF08840"/>
    </source>
</evidence>
<dbReference type="GO" id="GO:0047617">
    <property type="term" value="F:fatty acyl-CoA hydrolase activity"/>
    <property type="evidence" value="ECO:0007669"/>
    <property type="project" value="TreeGrafter"/>
</dbReference>
<comment type="similarity">
    <text evidence="1">Belongs to the C/M/P thioester hydrolase family.</text>
</comment>
<dbReference type="GO" id="GO:0006631">
    <property type="term" value="P:fatty acid metabolic process"/>
    <property type="evidence" value="ECO:0007669"/>
    <property type="project" value="TreeGrafter"/>
</dbReference>
<name>A0A7Y9I468_9ACTN</name>
<feature type="domain" description="BAAT/Acyl-CoA thioester hydrolase C-terminal" evidence="4">
    <location>
        <begin position="318"/>
        <end position="415"/>
    </location>
</feature>
<gene>
    <name evidence="5" type="ORF">BKA15_001132</name>
</gene>
<dbReference type="InterPro" id="IPR016662">
    <property type="entry name" value="Acyl-CoA_thioEstase_long-chain"/>
</dbReference>
<dbReference type="Proteomes" id="UP000569914">
    <property type="component" value="Unassembled WGS sequence"/>
</dbReference>
<comment type="caution">
    <text evidence="5">The sequence shown here is derived from an EMBL/GenBank/DDBJ whole genome shotgun (WGS) entry which is preliminary data.</text>
</comment>
<accession>A0A7Y9I468</accession>
<proteinExistence type="inferred from homology"/>
<dbReference type="Pfam" id="PF04775">
    <property type="entry name" value="Bile_Hydr_Trans"/>
    <property type="match status" value="1"/>
</dbReference>
<protein>
    <submittedName>
        <fullName evidence="5">Dienelactone hydrolase</fullName>
    </submittedName>
</protein>
<dbReference type="RefSeq" id="WP_179748801.1">
    <property type="nucleotide sequence ID" value="NZ_JACCBU010000001.1"/>
</dbReference>
<organism evidence="5 6">
    <name type="scientific">Microlunatus parietis</name>
    <dbReference type="NCBI Taxonomy" id="682979"/>
    <lineage>
        <taxon>Bacteria</taxon>
        <taxon>Bacillati</taxon>
        <taxon>Actinomycetota</taxon>
        <taxon>Actinomycetes</taxon>
        <taxon>Propionibacteriales</taxon>
        <taxon>Propionibacteriaceae</taxon>
        <taxon>Microlunatus</taxon>
    </lineage>
</organism>
<keyword evidence="5" id="KW-0378">Hydrolase</keyword>
<reference evidence="5 6" key="1">
    <citation type="submission" date="2020-07" db="EMBL/GenBank/DDBJ databases">
        <title>Sequencing the genomes of 1000 actinobacteria strains.</title>
        <authorList>
            <person name="Klenk H.-P."/>
        </authorList>
    </citation>
    <scope>NUCLEOTIDE SEQUENCE [LARGE SCALE GENOMIC DNA]</scope>
    <source>
        <strain evidence="5 6">DSM 22083</strain>
    </source>
</reference>
<dbReference type="Gene3D" id="2.60.40.2240">
    <property type="entry name" value="Acyl-CoA thioester hydrolase/BAAT N-terminal domain"/>
    <property type="match status" value="1"/>
</dbReference>
<dbReference type="InterPro" id="IPR014940">
    <property type="entry name" value="BAAT_C"/>
</dbReference>